<dbReference type="AlphaFoldDB" id="A0A453Q804"/>
<evidence type="ECO:0000313" key="1">
    <source>
        <dbReference type="EnsemblPlants" id="AET6Gv21009200.13"/>
    </source>
</evidence>
<keyword evidence="2" id="KW-1185">Reference proteome</keyword>
<dbReference type="Gramene" id="AET6Gv21009200.13">
    <property type="protein sequence ID" value="AET6Gv21009200.13"/>
    <property type="gene ID" value="AET6Gv21009200"/>
</dbReference>
<accession>A0A453Q804</accession>
<reference evidence="1" key="3">
    <citation type="journal article" date="2017" name="Nature">
        <title>Genome sequence of the progenitor of the wheat D genome Aegilops tauschii.</title>
        <authorList>
            <person name="Luo M.C."/>
            <person name="Gu Y.Q."/>
            <person name="Puiu D."/>
            <person name="Wang H."/>
            <person name="Twardziok S.O."/>
            <person name="Deal K.R."/>
            <person name="Huo N."/>
            <person name="Zhu T."/>
            <person name="Wang L."/>
            <person name="Wang Y."/>
            <person name="McGuire P.E."/>
            <person name="Liu S."/>
            <person name="Long H."/>
            <person name="Ramasamy R.K."/>
            <person name="Rodriguez J.C."/>
            <person name="Van S.L."/>
            <person name="Yuan L."/>
            <person name="Wang Z."/>
            <person name="Xia Z."/>
            <person name="Xiao L."/>
            <person name="Anderson O.D."/>
            <person name="Ouyang S."/>
            <person name="Liang Y."/>
            <person name="Zimin A.V."/>
            <person name="Pertea G."/>
            <person name="Qi P."/>
            <person name="Bennetzen J.L."/>
            <person name="Dai X."/>
            <person name="Dawson M.W."/>
            <person name="Muller H.G."/>
            <person name="Kugler K."/>
            <person name="Rivarola-Duarte L."/>
            <person name="Spannagl M."/>
            <person name="Mayer K.F.X."/>
            <person name="Lu F.H."/>
            <person name="Bevan M.W."/>
            <person name="Leroy P."/>
            <person name="Li P."/>
            <person name="You F.M."/>
            <person name="Sun Q."/>
            <person name="Liu Z."/>
            <person name="Lyons E."/>
            <person name="Wicker T."/>
            <person name="Salzberg S.L."/>
            <person name="Devos K.M."/>
            <person name="Dvorak J."/>
        </authorList>
    </citation>
    <scope>NUCLEOTIDE SEQUENCE [LARGE SCALE GENOMIC DNA]</scope>
    <source>
        <strain evidence="1">cv. AL8/78</strain>
    </source>
</reference>
<name>A0A453Q804_AEGTS</name>
<reference evidence="1" key="5">
    <citation type="journal article" date="2021" name="G3 (Bethesda)">
        <title>Aegilops tauschii genome assembly Aet v5.0 features greater sequence contiguity and improved annotation.</title>
        <authorList>
            <person name="Wang L."/>
            <person name="Zhu T."/>
            <person name="Rodriguez J.C."/>
            <person name="Deal K.R."/>
            <person name="Dubcovsky J."/>
            <person name="McGuire P.E."/>
            <person name="Lux T."/>
            <person name="Spannagl M."/>
            <person name="Mayer K.F.X."/>
            <person name="Baldrich P."/>
            <person name="Meyers B.C."/>
            <person name="Huo N."/>
            <person name="Gu Y.Q."/>
            <person name="Zhou H."/>
            <person name="Devos K.M."/>
            <person name="Bennetzen J.L."/>
            <person name="Unver T."/>
            <person name="Budak H."/>
            <person name="Gulick P.J."/>
            <person name="Galiba G."/>
            <person name="Kalapos B."/>
            <person name="Nelson D.R."/>
            <person name="Li P."/>
            <person name="You F.M."/>
            <person name="Luo M.C."/>
            <person name="Dvorak J."/>
        </authorList>
    </citation>
    <scope>NUCLEOTIDE SEQUENCE [LARGE SCALE GENOMIC DNA]</scope>
    <source>
        <strain evidence="1">cv. AL8/78</strain>
    </source>
</reference>
<reference evidence="1" key="4">
    <citation type="submission" date="2019-03" db="UniProtKB">
        <authorList>
            <consortium name="EnsemblPlants"/>
        </authorList>
    </citation>
    <scope>IDENTIFICATION</scope>
</reference>
<protein>
    <submittedName>
        <fullName evidence="1">Uncharacterized protein</fullName>
    </submittedName>
</protein>
<sequence>RMDNTYGHLTQATSKYLIHLPWLQGTHLYLFSKLFFGGEKVNHQKVPMMPQHTKRSLLLSAYSAQPAFDLLSIARRRESQVISFCCCLCEVFA</sequence>
<dbReference type="EnsemblPlants" id="AET6Gv21009200.13">
    <property type="protein sequence ID" value="AET6Gv21009200.13"/>
    <property type="gene ID" value="AET6Gv21009200"/>
</dbReference>
<dbReference type="Proteomes" id="UP000015105">
    <property type="component" value="Chromosome 6D"/>
</dbReference>
<proteinExistence type="predicted"/>
<evidence type="ECO:0000313" key="2">
    <source>
        <dbReference type="Proteomes" id="UP000015105"/>
    </source>
</evidence>
<organism evidence="1 2">
    <name type="scientific">Aegilops tauschii subsp. strangulata</name>
    <name type="common">Goatgrass</name>
    <dbReference type="NCBI Taxonomy" id="200361"/>
    <lineage>
        <taxon>Eukaryota</taxon>
        <taxon>Viridiplantae</taxon>
        <taxon>Streptophyta</taxon>
        <taxon>Embryophyta</taxon>
        <taxon>Tracheophyta</taxon>
        <taxon>Spermatophyta</taxon>
        <taxon>Magnoliopsida</taxon>
        <taxon>Liliopsida</taxon>
        <taxon>Poales</taxon>
        <taxon>Poaceae</taxon>
        <taxon>BOP clade</taxon>
        <taxon>Pooideae</taxon>
        <taxon>Triticodae</taxon>
        <taxon>Triticeae</taxon>
        <taxon>Triticinae</taxon>
        <taxon>Aegilops</taxon>
    </lineage>
</organism>
<reference evidence="2" key="1">
    <citation type="journal article" date="2014" name="Science">
        <title>Ancient hybridizations among the ancestral genomes of bread wheat.</title>
        <authorList>
            <consortium name="International Wheat Genome Sequencing Consortium,"/>
            <person name="Marcussen T."/>
            <person name="Sandve S.R."/>
            <person name="Heier L."/>
            <person name="Spannagl M."/>
            <person name="Pfeifer M."/>
            <person name="Jakobsen K.S."/>
            <person name="Wulff B.B."/>
            <person name="Steuernagel B."/>
            <person name="Mayer K.F."/>
            <person name="Olsen O.A."/>
        </authorList>
    </citation>
    <scope>NUCLEOTIDE SEQUENCE [LARGE SCALE GENOMIC DNA]</scope>
    <source>
        <strain evidence="2">cv. AL8/78</strain>
    </source>
</reference>
<reference evidence="2" key="2">
    <citation type="journal article" date="2017" name="Nat. Plants">
        <title>The Aegilops tauschii genome reveals multiple impacts of transposons.</title>
        <authorList>
            <person name="Zhao G."/>
            <person name="Zou C."/>
            <person name="Li K."/>
            <person name="Wang K."/>
            <person name="Li T."/>
            <person name="Gao L."/>
            <person name="Zhang X."/>
            <person name="Wang H."/>
            <person name="Yang Z."/>
            <person name="Liu X."/>
            <person name="Jiang W."/>
            <person name="Mao L."/>
            <person name="Kong X."/>
            <person name="Jiao Y."/>
            <person name="Jia J."/>
        </authorList>
    </citation>
    <scope>NUCLEOTIDE SEQUENCE [LARGE SCALE GENOMIC DNA]</scope>
    <source>
        <strain evidence="2">cv. AL8/78</strain>
    </source>
</reference>